<dbReference type="SUPFAM" id="SSF52309">
    <property type="entry name" value="N-(deoxy)ribosyltransferase-like"/>
    <property type="match status" value="1"/>
</dbReference>
<evidence type="ECO:0000313" key="2">
    <source>
        <dbReference type="Proteomes" id="UP000184226"/>
    </source>
</evidence>
<gene>
    <name evidence="1" type="ORF">SAMN04488135_104309</name>
</gene>
<dbReference type="RefSeq" id="WP_073102971.1">
    <property type="nucleotide sequence ID" value="NZ_FQXE01000004.1"/>
</dbReference>
<dbReference type="GO" id="GO:0070694">
    <property type="term" value="F:5-hydroxymethyl-dUMP N-hydrolase activity"/>
    <property type="evidence" value="ECO:0007669"/>
    <property type="project" value="TreeGrafter"/>
</dbReference>
<reference evidence="1 2" key="1">
    <citation type="submission" date="2016-11" db="EMBL/GenBank/DDBJ databases">
        <authorList>
            <person name="Jaros S."/>
            <person name="Januszkiewicz K."/>
            <person name="Wedrychowicz H."/>
        </authorList>
    </citation>
    <scope>NUCLEOTIDE SEQUENCE [LARGE SCALE GENOMIC DNA]</scope>
    <source>
        <strain evidence="1 2">CGMCC 1.10190</strain>
    </source>
</reference>
<dbReference type="InterPro" id="IPR007710">
    <property type="entry name" value="Nucleoside_deoxyribTrfase"/>
</dbReference>
<dbReference type="OrthoDB" id="9795789at2"/>
<accession>A0A1M5VAU1</accession>
<name>A0A1M5VAU1_9BURK</name>
<evidence type="ECO:0000313" key="1">
    <source>
        <dbReference type="EMBL" id="SHH72268.1"/>
    </source>
</evidence>
<dbReference type="GO" id="GO:0009159">
    <property type="term" value="P:deoxyribonucleoside monophosphate catabolic process"/>
    <property type="evidence" value="ECO:0007669"/>
    <property type="project" value="TreeGrafter"/>
</dbReference>
<organism evidence="1 2">
    <name type="scientific">Pollutimonas bauzanensis</name>
    <dbReference type="NCBI Taxonomy" id="658167"/>
    <lineage>
        <taxon>Bacteria</taxon>
        <taxon>Pseudomonadati</taxon>
        <taxon>Pseudomonadota</taxon>
        <taxon>Betaproteobacteria</taxon>
        <taxon>Burkholderiales</taxon>
        <taxon>Alcaligenaceae</taxon>
        <taxon>Pollutimonas</taxon>
    </lineage>
</organism>
<keyword evidence="2" id="KW-1185">Reference proteome</keyword>
<dbReference type="PANTHER" id="PTHR15364:SF0">
    <property type="entry name" value="2'-DEOXYNUCLEOSIDE 5'-PHOSPHATE N-HYDROLASE 1"/>
    <property type="match status" value="1"/>
</dbReference>
<dbReference type="STRING" id="658167.SAMN04488135_104309"/>
<dbReference type="GO" id="GO:0016740">
    <property type="term" value="F:transferase activity"/>
    <property type="evidence" value="ECO:0007669"/>
    <property type="project" value="UniProtKB-KW"/>
</dbReference>
<dbReference type="Gene3D" id="3.40.50.450">
    <property type="match status" value="1"/>
</dbReference>
<dbReference type="Proteomes" id="UP000184226">
    <property type="component" value="Unassembled WGS sequence"/>
</dbReference>
<keyword evidence="1" id="KW-0808">Transferase</keyword>
<protein>
    <submittedName>
        <fullName evidence="1">Nucleoside 2-deoxyribosyltransferase</fullName>
    </submittedName>
</protein>
<sequence length="167" mass="18411">MKKIYLAGFDVFRPDALQYGEQLKTLCQKYGFEGLYPLDNAAPRNLTTLELARWIYRANIALLEQADIVMANLNAFRGAEPDSGTVFEVGYATALNKPVWVYTDQGRSLVEQVAVHKTPGTRSYVDTQGYSVEDFGLNLNLMIACSAHVVVGGAEDCLQQIPAGAMR</sequence>
<dbReference type="InterPro" id="IPR051239">
    <property type="entry name" value="2'-dNMP_N-hydrolase"/>
</dbReference>
<dbReference type="EMBL" id="FQXE01000004">
    <property type="protein sequence ID" value="SHH72268.1"/>
    <property type="molecule type" value="Genomic_DNA"/>
</dbReference>
<proteinExistence type="predicted"/>
<dbReference type="Pfam" id="PF05014">
    <property type="entry name" value="Nuc_deoxyrib_tr"/>
    <property type="match status" value="1"/>
</dbReference>
<dbReference type="AlphaFoldDB" id="A0A1M5VAU1"/>
<dbReference type="PANTHER" id="PTHR15364">
    <property type="entry name" value="2'-DEOXYNUCLEOSIDE 5'-PHOSPHATE N-HYDROLASE 1"/>
    <property type="match status" value="1"/>
</dbReference>